<comment type="caution">
    <text evidence="2">The sequence shown here is derived from an EMBL/GenBank/DDBJ whole genome shotgun (WGS) entry which is preliminary data.</text>
</comment>
<organism evidence="2 3">
    <name type="scientific">Thraustotheca clavata</name>
    <dbReference type="NCBI Taxonomy" id="74557"/>
    <lineage>
        <taxon>Eukaryota</taxon>
        <taxon>Sar</taxon>
        <taxon>Stramenopiles</taxon>
        <taxon>Oomycota</taxon>
        <taxon>Saprolegniomycetes</taxon>
        <taxon>Saprolegniales</taxon>
        <taxon>Achlyaceae</taxon>
        <taxon>Thraustotheca</taxon>
    </lineage>
</organism>
<evidence type="ECO:0008006" key="4">
    <source>
        <dbReference type="Google" id="ProtNLM"/>
    </source>
</evidence>
<feature type="chain" id="PRO_5012664191" description="Secreted protein" evidence="1">
    <location>
        <begin position="16"/>
        <end position="297"/>
    </location>
</feature>
<feature type="signal peptide" evidence="1">
    <location>
        <begin position="1"/>
        <end position="15"/>
    </location>
</feature>
<proteinExistence type="predicted"/>
<evidence type="ECO:0000256" key="1">
    <source>
        <dbReference type="SAM" id="SignalP"/>
    </source>
</evidence>
<name>A0A1W0A6W8_9STRA</name>
<protein>
    <recommendedName>
        <fullName evidence="4">Secreted protein</fullName>
    </recommendedName>
</protein>
<evidence type="ECO:0000313" key="3">
    <source>
        <dbReference type="Proteomes" id="UP000243217"/>
    </source>
</evidence>
<sequence>MRTVLLAACVLVVHADVGLGPPVLPQVLSTLLDVYKPLLANYTSSQLPATIGNCAKENPPTPCLDTGNLYEDTGSDWYKVTARWISGINTMSITSLGMTADENGQLALNMQANFKHLPMSLFVEGCLFNQCATVLDNTKYCCGDDKNVMLTATAVCNESYPFLRNVTFSQATITPALNVQVVVAGKAIKLKDVTTAVQDGIKQTAGNFLQTKGMELLNTQIKELFGPKVYCSQASKDRQTPTPTTIAPTTILPNTSAPTTTALDNIVTATIPITAQPASSASFVYISPLLLLLCLLF</sequence>
<dbReference type="Proteomes" id="UP000243217">
    <property type="component" value="Unassembled WGS sequence"/>
</dbReference>
<accession>A0A1W0A6W8</accession>
<reference evidence="2 3" key="1">
    <citation type="journal article" date="2014" name="Genome Biol. Evol.">
        <title>The secreted proteins of Achlya hypogyna and Thraustotheca clavata identify the ancestral oomycete secretome and reveal gene acquisitions by horizontal gene transfer.</title>
        <authorList>
            <person name="Misner I."/>
            <person name="Blouin N."/>
            <person name="Leonard G."/>
            <person name="Richards T.A."/>
            <person name="Lane C.E."/>
        </authorList>
    </citation>
    <scope>NUCLEOTIDE SEQUENCE [LARGE SCALE GENOMIC DNA]</scope>
    <source>
        <strain evidence="2 3">ATCC 34112</strain>
    </source>
</reference>
<dbReference type="OrthoDB" id="75832at2759"/>
<keyword evidence="1" id="KW-0732">Signal</keyword>
<dbReference type="AlphaFoldDB" id="A0A1W0A6W8"/>
<gene>
    <name evidence="2" type="ORF">THRCLA_20484</name>
</gene>
<keyword evidence="3" id="KW-1185">Reference proteome</keyword>
<evidence type="ECO:0000313" key="2">
    <source>
        <dbReference type="EMBL" id="OQS05949.1"/>
    </source>
</evidence>
<dbReference type="EMBL" id="JNBS01000399">
    <property type="protein sequence ID" value="OQS05949.1"/>
    <property type="molecule type" value="Genomic_DNA"/>
</dbReference>